<gene>
    <name evidence="8" type="ORF">G4D64_09835</name>
    <name evidence="7" type="ORF">H1Z61_10440</name>
</gene>
<protein>
    <submittedName>
        <fullName evidence="8">Peptidoglycan DD-metalloendopeptidase family protein</fullName>
    </submittedName>
</protein>
<dbReference type="Gene3D" id="6.10.250.3150">
    <property type="match status" value="1"/>
</dbReference>
<dbReference type="GO" id="GO:0004222">
    <property type="term" value="F:metalloendopeptidase activity"/>
    <property type="evidence" value="ECO:0007669"/>
    <property type="project" value="TreeGrafter"/>
</dbReference>
<evidence type="ECO:0000256" key="3">
    <source>
        <dbReference type="SAM" id="MobiDB-lite"/>
    </source>
</evidence>
<dbReference type="EMBL" id="JAAIWN010000021">
    <property type="protein sequence ID" value="NEY81795.1"/>
    <property type="molecule type" value="Genomic_DNA"/>
</dbReference>
<evidence type="ECO:0000256" key="4">
    <source>
        <dbReference type="SAM" id="SignalP"/>
    </source>
</evidence>
<dbReference type="Gene3D" id="2.70.70.10">
    <property type="entry name" value="Glucose Permease (Domain IIA)"/>
    <property type="match status" value="1"/>
</dbReference>
<dbReference type="Proteomes" id="UP000472971">
    <property type="component" value="Unassembled WGS sequence"/>
</dbReference>
<evidence type="ECO:0000313" key="9">
    <source>
        <dbReference type="Proteomes" id="UP000472971"/>
    </source>
</evidence>
<feature type="region of interest" description="Disordered" evidence="3">
    <location>
        <begin position="263"/>
        <end position="312"/>
    </location>
</feature>
<evidence type="ECO:0000313" key="7">
    <source>
        <dbReference type="EMBL" id="MBA4537538.1"/>
    </source>
</evidence>
<feature type="compositionally biased region" description="Low complexity" evidence="3">
    <location>
        <begin position="272"/>
        <end position="301"/>
    </location>
</feature>
<dbReference type="InterPro" id="IPR016047">
    <property type="entry name" value="M23ase_b-sheet_dom"/>
</dbReference>
<dbReference type="InterPro" id="IPR050570">
    <property type="entry name" value="Cell_wall_metabolism_enzyme"/>
</dbReference>
<feature type="coiled-coil region" evidence="2">
    <location>
        <begin position="30"/>
        <end position="113"/>
    </location>
</feature>
<evidence type="ECO:0000256" key="1">
    <source>
        <dbReference type="ARBA" id="ARBA00022729"/>
    </source>
</evidence>
<keyword evidence="2" id="KW-0175">Coiled coil</keyword>
<evidence type="ECO:0000256" key="2">
    <source>
        <dbReference type="SAM" id="Coils"/>
    </source>
</evidence>
<evidence type="ECO:0000313" key="8">
    <source>
        <dbReference type="EMBL" id="NEY81795.1"/>
    </source>
</evidence>
<reference evidence="7 10" key="2">
    <citation type="submission" date="2020-07" db="EMBL/GenBank/DDBJ databases">
        <authorList>
            <person name="Feng H."/>
        </authorList>
    </citation>
    <scope>NUCLEOTIDE SEQUENCE [LARGE SCALE GENOMIC DNA]</scope>
    <source>
        <strain evidence="10">s-12</strain>
        <strain evidence="7">S-12</strain>
    </source>
</reference>
<dbReference type="PANTHER" id="PTHR21666">
    <property type="entry name" value="PEPTIDASE-RELATED"/>
    <property type="match status" value="1"/>
</dbReference>
<comment type="caution">
    <text evidence="8">The sequence shown here is derived from an EMBL/GenBank/DDBJ whole genome shotgun (WGS) entry which is preliminary data.</text>
</comment>
<feature type="domain" description="Peptidoglycan hydrolase PcsB coiled-coil" evidence="6">
    <location>
        <begin position="107"/>
        <end position="180"/>
    </location>
</feature>
<reference evidence="8 9" key="1">
    <citation type="submission" date="2020-02" db="EMBL/GenBank/DDBJ databases">
        <title>Bacillus aquiflavi sp. nov., isolated from yellow water of strong flavor Chinese baijiu in Yibin region of China.</title>
        <authorList>
            <person name="Xie J."/>
        </authorList>
    </citation>
    <scope>NUCLEOTIDE SEQUENCE [LARGE SCALE GENOMIC DNA]</scope>
    <source>
        <strain evidence="8 9">3H-10</strain>
    </source>
</reference>
<dbReference type="InterPro" id="IPR057309">
    <property type="entry name" value="PcsB_CC"/>
</dbReference>
<dbReference type="AlphaFoldDB" id="A0A6B3VZQ1"/>
<dbReference type="InterPro" id="IPR011055">
    <property type="entry name" value="Dup_hybrid_motif"/>
</dbReference>
<organism evidence="8 9">
    <name type="scientific">Bacillus aquiflavi</name>
    <dbReference type="NCBI Taxonomy" id="2672567"/>
    <lineage>
        <taxon>Bacteria</taxon>
        <taxon>Bacillati</taxon>
        <taxon>Bacillota</taxon>
        <taxon>Bacilli</taxon>
        <taxon>Bacillales</taxon>
        <taxon>Bacillaceae</taxon>
        <taxon>Bacillus</taxon>
    </lineage>
</organism>
<dbReference type="CDD" id="cd12797">
    <property type="entry name" value="M23_peptidase"/>
    <property type="match status" value="1"/>
</dbReference>
<proteinExistence type="predicted"/>
<evidence type="ECO:0000259" key="5">
    <source>
        <dbReference type="Pfam" id="PF01551"/>
    </source>
</evidence>
<feature type="chain" id="PRO_5038310140" evidence="4">
    <location>
        <begin position="22"/>
        <end position="449"/>
    </location>
</feature>
<keyword evidence="1 4" id="KW-0732">Signal</keyword>
<dbReference type="RefSeq" id="WP_163242190.1">
    <property type="nucleotide sequence ID" value="NZ_JAAIWN010000021.1"/>
</dbReference>
<feature type="domain" description="M23ase beta-sheet core" evidence="5">
    <location>
        <begin position="341"/>
        <end position="441"/>
    </location>
</feature>
<evidence type="ECO:0000313" key="10">
    <source>
        <dbReference type="Proteomes" id="UP000570010"/>
    </source>
</evidence>
<name>A0A6B3VZQ1_9BACI</name>
<dbReference type="EMBL" id="JACEIO010000023">
    <property type="protein sequence ID" value="MBA4537538.1"/>
    <property type="molecule type" value="Genomic_DNA"/>
</dbReference>
<dbReference type="SUPFAM" id="SSF51261">
    <property type="entry name" value="Duplicated hybrid motif"/>
    <property type="match status" value="1"/>
</dbReference>
<dbReference type="Pfam" id="PF24568">
    <property type="entry name" value="CC_PcsB"/>
    <property type="match status" value="1"/>
</dbReference>
<accession>A0A6B3VZQ1</accession>
<sequence length="449" mass="49720">MKRSVLTFTIAATVGFSSLIAGDTASAESLKDLQSKRNKVQQDRSGVNADINKADLEIKRLQAEQEKIKQEIQRIDTSINETNEKIAEKNKQIEDKTKEIEKLKGDISDLVARIDKRNELLKDRARSFQEGGGAVSYLDVLLGAKSFSDFIDRVGAVNTIMEADQDILTQHKEDQQTLEELQKKMEDELAQLETMRSELQEMQKTLEKQRAEKDAFMAKLKVQEQQTEQEKLSLKEEEEILAAQEAAIQQAIQLEEKRLEEEAKRRAEAEAAARAQAQAQAKEQGNGQAQASAKAQPKSSGGNNGGGGKNVSAAPPVSSGIFTRPASGYISSYYGPRWGGFHRGIDIAKRGTVPVVAAADGVVIRSYYSDSYGHAVFISHSINGKVYTTVYAHLDSRFVQDDQRVSKGQFIGYMGNTGDSRGQHLHFEIHEGPWNGSKSNAVDPLKYIR</sequence>
<feature type="signal peptide" evidence="4">
    <location>
        <begin position="1"/>
        <end position="21"/>
    </location>
</feature>
<keyword evidence="9" id="KW-1185">Reference proteome</keyword>
<dbReference type="Proteomes" id="UP000570010">
    <property type="component" value="Unassembled WGS sequence"/>
</dbReference>
<dbReference type="Pfam" id="PF01551">
    <property type="entry name" value="Peptidase_M23"/>
    <property type="match status" value="1"/>
</dbReference>
<evidence type="ECO:0000259" key="6">
    <source>
        <dbReference type="Pfam" id="PF24568"/>
    </source>
</evidence>
<dbReference type="PANTHER" id="PTHR21666:SF270">
    <property type="entry name" value="MUREIN HYDROLASE ACTIVATOR ENVC"/>
    <property type="match status" value="1"/>
</dbReference>